<sequence length="462" mass="52556">MPKNNLSEALDSALSTSFRTSLILNQVDSRLEELKLRAERMDLKDHDTNDNATRNLRIDSPTNQKLNVDIWLQDLRHTDKPSTGLDYTRAKNMKLMHENYSKYDKTTEDAASTWRILPETPISLKSNNSKLTSSSSDYSMDSAYSTLSNFSTFRSDAPNSHTLSTSSAGRDSCATSIDNKSESRLSDSSIMETKSNSFSLRGRVKSLGRKRKKSIIESSSITSSQTARKEEDENVNGKNLHTRTSLPNLQAFDLSTQKIHRIPIEFKPPNDNAFQKSRQPSDLQDSDEYYPNLEPSFSKTIPYSIPKRYPIQENNLSTTAILGQHTEMEKMDCMQQFNQEANCQDITPFTFQELECKPFDKDINLTATSFSWTASNVFEYYFDASASVGSKAMFDTMYPGYYETEHVTLAMDNAKKPKLLPARFATGHPVCPVNFSNYSVSTEDYHCDQYPLEIIRAYFRNE</sequence>
<proteinExistence type="predicted"/>
<keyword evidence="3" id="KW-1185">Reference proteome</keyword>
<feature type="region of interest" description="Disordered" evidence="1">
    <location>
        <begin position="155"/>
        <end position="190"/>
    </location>
</feature>
<evidence type="ECO:0000313" key="3">
    <source>
        <dbReference type="Proteomes" id="UP000654370"/>
    </source>
</evidence>
<name>A0A8H7PXS9_MORIS</name>
<gene>
    <name evidence="2" type="ORF">INT43_007150</name>
</gene>
<reference evidence="2" key="1">
    <citation type="submission" date="2020-12" db="EMBL/GenBank/DDBJ databases">
        <title>Metabolic potential, ecology and presence of endohyphal bacteria is reflected in genomic diversity of Mucoromycotina.</title>
        <authorList>
            <person name="Muszewska A."/>
            <person name="Okrasinska A."/>
            <person name="Steczkiewicz K."/>
            <person name="Drgas O."/>
            <person name="Orlowska M."/>
            <person name="Perlinska-Lenart U."/>
            <person name="Aleksandrzak-Piekarczyk T."/>
            <person name="Szatraj K."/>
            <person name="Zielenkiewicz U."/>
            <person name="Pilsyk S."/>
            <person name="Malc E."/>
            <person name="Mieczkowski P."/>
            <person name="Kruszewska J.S."/>
            <person name="Biernat P."/>
            <person name="Pawlowska J."/>
        </authorList>
    </citation>
    <scope>NUCLEOTIDE SEQUENCE</scope>
    <source>
        <strain evidence="2">WA0000067209</strain>
    </source>
</reference>
<accession>A0A8H7PXS9</accession>
<evidence type="ECO:0000256" key="1">
    <source>
        <dbReference type="SAM" id="MobiDB-lite"/>
    </source>
</evidence>
<feature type="compositionally biased region" description="Polar residues" evidence="1">
    <location>
        <begin position="155"/>
        <end position="178"/>
    </location>
</feature>
<comment type="caution">
    <text evidence="2">The sequence shown here is derived from an EMBL/GenBank/DDBJ whole genome shotgun (WGS) entry which is preliminary data.</text>
</comment>
<feature type="compositionally biased region" description="Polar residues" evidence="1">
    <location>
        <begin position="272"/>
        <end position="283"/>
    </location>
</feature>
<dbReference type="OrthoDB" id="2403446at2759"/>
<evidence type="ECO:0000313" key="2">
    <source>
        <dbReference type="EMBL" id="KAG2182223.1"/>
    </source>
</evidence>
<dbReference type="EMBL" id="JAEPQZ010000004">
    <property type="protein sequence ID" value="KAG2182223.1"/>
    <property type="molecule type" value="Genomic_DNA"/>
</dbReference>
<protein>
    <submittedName>
        <fullName evidence="2">Uncharacterized protein</fullName>
    </submittedName>
</protein>
<organism evidence="2 3">
    <name type="scientific">Mortierella isabellina</name>
    <name type="common">Filamentous fungus</name>
    <name type="synonym">Umbelopsis isabellina</name>
    <dbReference type="NCBI Taxonomy" id="91625"/>
    <lineage>
        <taxon>Eukaryota</taxon>
        <taxon>Fungi</taxon>
        <taxon>Fungi incertae sedis</taxon>
        <taxon>Mucoromycota</taxon>
        <taxon>Mucoromycotina</taxon>
        <taxon>Umbelopsidomycetes</taxon>
        <taxon>Umbelopsidales</taxon>
        <taxon>Umbelopsidaceae</taxon>
        <taxon>Umbelopsis</taxon>
    </lineage>
</organism>
<dbReference type="Proteomes" id="UP000654370">
    <property type="component" value="Unassembled WGS sequence"/>
</dbReference>
<feature type="region of interest" description="Disordered" evidence="1">
    <location>
        <begin position="266"/>
        <end position="286"/>
    </location>
</feature>
<feature type="region of interest" description="Disordered" evidence="1">
    <location>
        <begin position="211"/>
        <end position="241"/>
    </location>
</feature>
<dbReference type="AlphaFoldDB" id="A0A8H7PXS9"/>